<accession>A0ABX5KCI2</accession>
<sequence length="435" mass="48467">MCRRQPYRSERTFRARCRRRSAAGTSKAGDRAGSARCSCGPRCTLRTCGSRRSSRSRSSYSPGGSCGSADALNPLNSLRPCCSTRSTRSGRPGRSGYTDRTRCPRRSCCTRRPGRPCRPRRTGHTCCARRSSGPGGPLCARPTGIAGRALRARRPLGPSGARCARDSRGTRRPLSPGRTRRPLRSGSARCPCGTRRALWPRRACGPGCPSATSRSGRPRSPRRAGRPRCTRRPDVAHDELLRQCTKIRRIVGKLCVQQFQCIVVRIPRCRLERLIHQIQRTGVDTETREQLSRIGQRRRQLRACGTGRGRRKRIEEAFRVRAAGQRRSHEFGERRNVRRTRPGDKGMQNLPRGGLDPQNTRQDKTRGADRPRAAGRRRRRRVARYAFQRDLGIRNGSAGCGYTVDGCGRNTARPAAGTAATSGKQRRHGNWNQNG</sequence>
<protein>
    <submittedName>
        <fullName evidence="2">Uncharacterized protein</fullName>
    </submittedName>
</protein>
<organism evidence="2 3">
    <name type="scientific">Paraburkholderia unamae</name>
    <dbReference type="NCBI Taxonomy" id="219649"/>
    <lineage>
        <taxon>Bacteria</taxon>
        <taxon>Pseudomonadati</taxon>
        <taxon>Pseudomonadota</taxon>
        <taxon>Betaproteobacteria</taxon>
        <taxon>Burkholderiales</taxon>
        <taxon>Burkholderiaceae</taxon>
        <taxon>Paraburkholderia</taxon>
    </lineage>
</organism>
<proteinExistence type="predicted"/>
<comment type="caution">
    <text evidence="2">The sequence shown here is derived from an EMBL/GenBank/DDBJ whole genome shotgun (WGS) entry which is preliminary data.</text>
</comment>
<feature type="region of interest" description="Disordered" evidence="1">
    <location>
        <begin position="321"/>
        <end position="381"/>
    </location>
</feature>
<feature type="region of interest" description="Disordered" evidence="1">
    <location>
        <begin position="413"/>
        <end position="435"/>
    </location>
</feature>
<gene>
    <name evidence="2" type="ORF">C7402_121144</name>
</gene>
<feature type="region of interest" description="Disordered" evidence="1">
    <location>
        <begin position="204"/>
        <end position="231"/>
    </location>
</feature>
<feature type="region of interest" description="Disordered" evidence="1">
    <location>
        <begin position="83"/>
        <end position="104"/>
    </location>
</feature>
<feature type="region of interest" description="Disordered" evidence="1">
    <location>
        <begin position="18"/>
        <end position="37"/>
    </location>
</feature>
<reference evidence="2 3" key="1">
    <citation type="submission" date="2018-05" db="EMBL/GenBank/DDBJ databases">
        <title>Genomic Encyclopedia of Type Strains, Phase IV (KMG-V): Genome sequencing to study the core and pangenomes of soil and plant-associated prokaryotes.</title>
        <authorList>
            <person name="Whitman W."/>
        </authorList>
    </citation>
    <scope>NUCLEOTIDE SEQUENCE [LARGE SCALE GENOMIC DNA]</scope>
    <source>
        <strain evidence="2 3">SCZa-39</strain>
    </source>
</reference>
<evidence type="ECO:0000256" key="1">
    <source>
        <dbReference type="SAM" id="MobiDB-lite"/>
    </source>
</evidence>
<dbReference type="EMBL" id="QEOB01000021">
    <property type="protein sequence ID" value="PVX73648.1"/>
    <property type="molecule type" value="Genomic_DNA"/>
</dbReference>
<evidence type="ECO:0000313" key="2">
    <source>
        <dbReference type="EMBL" id="PVX73648.1"/>
    </source>
</evidence>
<name>A0ABX5KCI2_9BURK</name>
<keyword evidence="3" id="KW-1185">Reference proteome</keyword>
<feature type="compositionally biased region" description="Low complexity" evidence="1">
    <location>
        <begin position="83"/>
        <end position="95"/>
    </location>
</feature>
<feature type="compositionally biased region" description="Basic and acidic residues" evidence="1">
    <location>
        <begin position="361"/>
        <end position="372"/>
    </location>
</feature>
<dbReference type="Proteomes" id="UP000245712">
    <property type="component" value="Unassembled WGS sequence"/>
</dbReference>
<feature type="region of interest" description="Disordered" evidence="1">
    <location>
        <begin position="151"/>
        <end position="188"/>
    </location>
</feature>
<feature type="compositionally biased region" description="Basic residues" evidence="1">
    <location>
        <begin position="216"/>
        <end position="230"/>
    </location>
</feature>
<evidence type="ECO:0000313" key="3">
    <source>
        <dbReference type="Proteomes" id="UP000245712"/>
    </source>
</evidence>